<dbReference type="EMBL" id="JACTNZ010000009">
    <property type="protein sequence ID" value="KAG5530472.1"/>
    <property type="molecule type" value="Genomic_DNA"/>
</dbReference>
<evidence type="ECO:0000313" key="2">
    <source>
        <dbReference type="Proteomes" id="UP000823749"/>
    </source>
</evidence>
<keyword evidence="2" id="KW-1185">Reference proteome</keyword>
<dbReference type="AlphaFoldDB" id="A0AAV6IP80"/>
<organism evidence="1 2">
    <name type="scientific">Rhododendron griersonianum</name>
    <dbReference type="NCBI Taxonomy" id="479676"/>
    <lineage>
        <taxon>Eukaryota</taxon>
        <taxon>Viridiplantae</taxon>
        <taxon>Streptophyta</taxon>
        <taxon>Embryophyta</taxon>
        <taxon>Tracheophyta</taxon>
        <taxon>Spermatophyta</taxon>
        <taxon>Magnoliopsida</taxon>
        <taxon>eudicotyledons</taxon>
        <taxon>Gunneridae</taxon>
        <taxon>Pentapetalae</taxon>
        <taxon>asterids</taxon>
        <taxon>Ericales</taxon>
        <taxon>Ericaceae</taxon>
        <taxon>Ericoideae</taxon>
        <taxon>Rhodoreae</taxon>
        <taxon>Rhododendron</taxon>
    </lineage>
</organism>
<proteinExistence type="predicted"/>
<sequence length="113" mass="11944">MKYSDNRKYEAKDDILELNKGFESRGGLVGRKTEGEEELGLLALGTLQSGATAGTEAPNGLYFCGAGLRHQALRQRSVQVAAGRLLPRTLGDTTVAFAQGPVQPLAPNPVASC</sequence>
<protein>
    <submittedName>
        <fullName evidence="1">Uncharacterized protein</fullName>
    </submittedName>
</protein>
<reference evidence="1" key="1">
    <citation type="submission" date="2020-08" db="EMBL/GenBank/DDBJ databases">
        <title>Plant Genome Project.</title>
        <authorList>
            <person name="Zhang R.-G."/>
        </authorList>
    </citation>
    <scope>NUCLEOTIDE SEQUENCE</scope>
    <source>
        <strain evidence="1">WSP0</strain>
        <tissue evidence="1">Leaf</tissue>
    </source>
</reference>
<evidence type="ECO:0000313" key="1">
    <source>
        <dbReference type="EMBL" id="KAG5530472.1"/>
    </source>
</evidence>
<name>A0AAV6IP80_9ERIC</name>
<accession>A0AAV6IP80</accession>
<dbReference type="Proteomes" id="UP000823749">
    <property type="component" value="Chromosome 9"/>
</dbReference>
<gene>
    <name evidence="1" type="ORF">RHGRI_025426</name>
</gene>
<comment type="caution">
    <text evidence="1">The sequence shown here is derived from an EMBL/GenBank/DDBJ whole genome shotgun (WGS) entry which is preliminary data.</text>
</comment>